<sequence>MTTLHHSTSTAERRHRGHRHVPQQASYSYSTFNARDVDAPWRDMTNTFTWVAEQEFMDGGKRSVKIEDWVRDQRKVVRPSKEVEYVSSPSRPRAAAKLRREQWEELAYMWEVEAEQWMRQEERARRVAHEREKARQRIQDELRRIDARLQQKREAERLEREEARRKAHAETREKERRDRAKLDKLILDAWANYEACWSSLLSSSEPLDFKRTPWPLILPPRNTEDITQDAIVGFLFSPLHSHDQTRKERIRSAQLRWHPDRFRRFLGRVPDAEKAIVEEGVGIVARCLNELMEKEKNIVTVMT</sequence>
<evidence type="ECO:0000313" key="7">
    <source>
        <dbReference type="EMBL" id="KAJ3516417.1"/>
    </source>
</evidence>
<dbReference type="OrthoDB" id="412109at2759"/>
<feature type="compositionally biased region" description="Polar residues" evidence="6">
    <location>
        <begin position="1"/>
        <end position="10"/>
    </location>
</feature>
<accession>A0A9W8TDY4</accession>
<proteinExistence type="predicted"/>
<keyword evidence="2" id="KW-0597">Phosphoprotein</keyword>
<evidence type="ECO:0000256" key="3">
    <source>
        <dbReference type="ARBA" id="ARBA00022737"/>
    </source>
</evidence>
<evidence type="ECO:0000313" key="8">
    <source>
        <dbReference type="Proteomes" id="UP001148786"/>
    </source>
</evidence>
<keyword evidence="5" id="KW-0539">Nucleus</keyword>
<evidence type="ECO:0000256" key="1">
    <source>
        <dbReference type="ARBA" id="ARBA00004123"/>
    </source>
</evidence>
<comment type="subcellular location">
    <subcellularLocation>
        <location evidence="1">Nucleus</location>
    </subcellularLocation>
</comment>
<comment type="caution">
    <text evidence="7">The sequence shown here is derived from an EMBL/GenBank/DDBJ whole genome shotgun (WGS) entry which is preliminary data.</text>
</comment>
<protein>
    <submittedName>
        <fullName evidence="7">Uncharacterized protein</fullName>
    </submittedName>
</protein>
<dbReference type="GO" id="GO:0005634">
    <property type="term" value="C:nucleus"/>
    <property type="evidence" value="ECO:0007669"/>
    <property type="project" value="UniProtKB-SubCell"/>
</dbReference>
<gene>
    <name evidence="7" type="ORF">NLJ89_g1128</name>
</gene>
<dbReference type="InterPro" id="IPR038753">
    <property type="entry name" value="NFKBIL1"/>
</dbReference>
<evidence type="ECO:0000256" key="6">
    <source>
        <dbReference type="SAM" id="MobiDB-lite"/>
    </source>
</evidence>
<dbReference type="Proteomes" id="UP001148786">
    <property type="component" value="Unassembled WGS sequence"/>
</dbReference>
<keyword evidence="8" id="KW-1185">Reference proteome</keyword>
<dbReference type="EMBL" id="JANKHO010000055">
    <property type="protein sequence ID" value="KAJ3516417.1"/>
    <property type="molecule type" value="Genomic_DNA"/>
</dbReference>
<reference evidence="7" key="1">
    <citation type="submission" date="2022-07" db="EMBL/GenBank/DDBJ databases">
        <title>Genome Sequence of Agrocybe chaxingu.</title>
        <authorList>
            <person name="Buettner E."/>
        </authorList>
    </citation>
    <scope>NUCLEOTIDE SEQUENCE</scope>
    <source>
        <strain evidence="7">MP-N11</strain>
    </source>
</reference>
<evidence type="ECO:0000256" key="2">
    <source>
        <dbReference type="ARBA" id="ARBA00022553"/>
    </source>
</evidence>
<keyword evidence="3" id="KW-0677">Repeat</keyword>
<feature type="region of interest" description="Disordered" evidence="6">
    <location>
        <begin position="156"/>
        <end position="175"/>
    </location>
</feature>
<evidence type="ECO:0000256" key="4">
    <source>
        <dbReference type="ARBA" id="ARBA00023043"/>
    </source>
</evidence>
<name>A0A9W8TDY4_9AGAR</name>
<organism evidence="7 8">
    <name type="scientific">Agrocybe chaxingu</name>
    <dbReference type="NCBI Taxonomy" id="84603"/>
    <lineage>
        <taxon>Eukaryota</taxon>
        <taxon>Fungi</taxon>
        <taxon>Dikarya</taxon>
        <taxon>Basidiomycota</taxon>
        <taxon>Agaricomycotina</taxon>
        <taxon>Agaricomycetes</taxon>
        <taxon>Agaricomycetidae</taxon>
        <taxon>Agaricales</taxon>
        <taxon>Agaricineae</taxon>
        <taxon>Strophariaceae</taxon>
        <taxon>Agrocybe</taxon>
    </lineage>
</organism>
<dbReference type="GO" id="GO:0043124">
    <property type="term" value="P:negative regulation of canonical NF-kappaB signal transduction"/>
    <property type="evidence" value="ECO:0007669"/>
    <property type="project" value="InterPro"/>
</dbReference>
<dbReference type="PANTHER" id="PTHR15263:SF1">
    <property type="entry name" value="NF-KAPPA-B INHIBITOR-LIKE PROTEIN 1"/>
    <property type="match status" value="1"/>
</dbReference>
<keyword evidence="4" id="KW-0040">ANK repeat</keyword>
<feature type="region of interest" description="Disordered" evidence="6">
    <location>
        <begin position="1"/>
        <end position="25"/>
    </location>
</feature>
<evidence type="ECO:0000256" key="5">
    <source>
        <dbReference type="ARBA" id="ARBA00023242"/>
    </source>
</evidence>
<dbReference type="AlphaFoldDB" id="A0A9W8TDY4"/>
<dbReference type="PANTHER" id="PTHR15263">
    <property type="entry name" value="I-KAPPA-B-LIKE PROTEIN IKBL"/>
    <property type="match status" value="1"/>
</dbReference>